<dbReference type="Pfam" id="PF00877">
    <property type="entry name" value="NLPC_P60"/>
    <property type="match status" value="1"/>
</dbReference>
<evidence type="ECO:0000256" key="10">
    <source>
        <dbReference type="SAM" id="SignalP"/>
    </source>
</evidence>
<organism evidence="12 13">
    <name type="scientific">Vibrio proteolyticus NBRC 13287</name>
    <dbReference type="NCBI Taxonomy" id="1219065"/>
    <lineage>
        <taxon>Bacteria</taxon>
        <taxon>Pseudomonadati</taxon>
        <taxon>Pseudomonadota</taxon>
        <taxon>Gammaproteobacteria</taxon>
        <taxon>Vibrionales</taxon>
        <taxon>Vibrionaceae</taxon>
        <taxon>Vibrio</taxon>
    </lineage>
</organism>
<dbReference type="eggNOG" id="COG0791">
    <property type="taxonomic scope" value="Bacteria"/>
</dbReference>
<keyword evidence="5" id="KW-0378">Hydrolase</keyword>
<evidence type="ECO:0000256" key="1">
    <source>
        <dbReference type="ARBA" id="ARBA00004635"/>
    </source>
</evidence>
<keyword evidence="9" id="KW-0449">Lipoprotein</keyword>
<evidence type="ECO:0000256" key="8">
    <source>
        <dbReference type="ARBA" id="ARBA00023139"/>
    </source>
</evidence>
<evidence type="ECO:0000256" key="3">
    <source>
        <dbReference type="ARBA" id="ARBA00022670"/>
    </source>
</evidence>
<gene>
    <name evidence="12" type="ORF">VPR01S_01_00950</name>
</gene>
<evidence type="ECO:0000256" key="9">
    <source>
        <dbReference type="ARBA" id="ARBA00023288"/>
    </source>
</evidence>
<dbReference type="PROSITE" id="PS51257">
    <property type="entry name" value="PROKAR_LIPOPROTEIN"/>
    <property type="match status" value="1"/>
</dbReference>
<evidence type="ECO:0000313" key="12">
    <source>
        <dbReference type="EMBL" id="GAD65323.1"/>
    </source>
</evidence>
<name>U3BF35_VIBPR</name>
<evidence type="ECO:0000256" key="7">
    <source>
        <dbReference type="ARBA" id="ARBA00023136"/>
    </source>
</evidence>
<dbReference type="PANTHER" id="PTHR47360">
    <property type="entry name" value="MUREIN DD-ENDOPEPTIDASE MEPS/MUREIN LD-CARBOXYPEPTIDASE"/>
    <property type="match status" value="1"/>
</dbReference>
<feature type="domain" description="NlpC/P60" evidence="11">
    <location>
        <begin position="51"/>
        <end position="172"/>
    </location>
</feature>
<dbReference type="STRING" id="1219065.VPR01S_01_00950"/>
<proteinExistence type="inferred from homology"/>
<accession>U3BF35</accession>
<dbReference type="AlphaFoldDB" id="U3BF35"/>
<keyword evidence="8" id="KW-0564">Palmitate</keyword>
<evidence type="ECO:0000259" key="11">
    <source>
        <dbReference type="PROSITE" id="PS51935"/>
    </source>
</evidence>
<comment type="caution">
    <text evidence="12">The sequence shown here is derived from an EMBL/GenBank/DDBJ whole genome shotgun (WGS) entry which is preliminary data.</text>
</comment>
<comment type="subcellular location">
    <subcellularLocation>
        <location evidence="1">Membrane</location>
        <topology evidence="1">Lipid-anchor</topology>
    </subcellularLocation>
</comment>
<evidence type="ECO:0000256" key="6">
    <source>
        <dbReference type="ARBA" id="ARBA00022807"/>
    </source>
</evidence>
<dbReference type="RefSeq" id="WP_021703315.1">
    <property type="nucleotide sequence ID" value="NZ_BATJ01000001.1"/>
</dbReference>
<dbReference type="InterPro" id="IPR038765">
    <property type="entry name" value="Papain-like_cys_pep_sf"/>
</dbReference>
<evidence type="ECO:0000313" key="13">
    <source>
        <dbReference type="Proteomes" id="UP000016570"/>
    </source>
</evidence>
<dbReference type="InterPro" id="IPR000064">
    <property type="entry name" value="NLP_P60_dom"/>
</dbReference>
<dbReference type="GO" id="GO:0008234">
    <property type="term" value="F:cysteine-type peptidase activity"/>
    <property type="evidence" value="ECO:0007669"/>
    <property type="project" value="UniProtKB-KW"/>
</dbReference>
<keyword evidence="3" id="KW-0645">Protease</keyword>
<dbReference type="Proteomes" id="UP000016570">
    <property type="component" value="Unassembled WGS sequence"/>
</dbReference>
<keyword evidence="7" id="KW-0472">Membrane</keyword>
<keyword evidence="6" id="KW-0788">Thiol protease</keyword>
<evidence type="ECO:0000256" key="5">
    <source>
        <dbReference type="ARBA" id="ARBA00022801"/>
    </source>
</evidence>
<sequence length="178" mass="20263">MYKRTIFFILFSAAGILSGCSSSDSVDRASALPQDQVNTVTPYRQQIQANQALRQSFMKVFQRWKGAPYRLGGETKSGVDCSAFVQIAYRDANNLSLPRTTWSQAKYGKEIEYDNARTGDLVFFRTSRTTRHVGVYLGNKQFMHASTSKGVIISRLDNPYWASKFWHFRRVNTPPLSN</sequence>
<reference evidence="12 13" key="1">
    <citation type="submission" date="2013-09" db="EMBL/GenBank/DDBJ databases">
        <title>Whole genome shotgun sequence of Vibrio proteolyticus NBRC 13287.</title>
        <authorList>
            <person name="Isaki S."/>
            <person name="Hosoyama A."/>
            <person name="Numata M."/>
            <person name="Hashimoto M."/>
            <person name="Hosoyama Y."/>
            <person name="Tsuchikane K."/>
            <person name="Noguchi M."/>
            <person name="Hirakata S."/>
            <person name="Ichikawa N."/>
            <person name="Ohji S."/>
            <person name="Yamazoe A."/>
            <person name="Fujita N."/>
        </authorList>
    </citation>
    <scope>NUCLEOTIDE SEQUENCE [LARGE SCALE GENOMIC DNA]</scope>
    <source>
        <strain evidence="12 13">NBRC 13287</strain>
    </source>
</reference>
<protein>
    <submittedName>
        <fullName evidence="12">Peptidase C40 family protein</fullName>
    </submittedName>
</protein>
<dbReference type="PANTHER" id="PTHR47360:SF3">
    <property type="entry name" value="MUREIN DD-ENDOPEPTIDASE MEPS_MUREIN LD-CARBOXYPEPTIDASE"/>
    <property type="match status" value="1"/>
</dbReference>
<dbReference type="GO" id="GO:0006508">
    <property type="term" value="P:proteolysis"/>
    <property type="evidence" value="ECO:0007669"/>
    <property type="project" value="UniProtKB-KW"/>
</dbReference>
<dbReference type="GO" id="GO:0016020">
    <property type="term" value="C:membrane"/>
    <property type="evidence" value="ECO:0007669"/>
    <property type="project" value="UniProtKB-SubCell"/>
</dbReference>
<dbReference type="SUPFAM" id="SSF54001">
    <property type="entry name" value="Cysteine proteinases"/>
    <property type="match status" value="1"/>
</dbReference>
<evidence type="ECO:0000256" key="4">
    <source>
        <dbReference type="ARBA" id="ARBA00022729"/>
    </source>
</evidence>
<comment type="similarity">
    <text evidence="2">Belongs to the peptidase C40 family.</text>
</comment>
<feature type="signal peptide" evidence="10">
    <location>
        <begin position="1"/>
        <end position="23"/>
    </location>
</feature>
<dbReference type="Gene3D" id="3.90.1720.10">
    <property type="entry name" value="endopeptidase domain like (from Nostoc punctiforme)"/>
    <property type="match status" value="1"/>
</dbReference>
<dbReference type="InterPro" id="IPR052062">
    <property type="entry name" value="Murein_DD/LD_carboxypeptidase"/>
</dbReference>
<keyword evidence="4 10" id="KW-0732">Signal</keyword>
<keyword evidence="13" id="KW-1185">Reference proteome</keyword>
<evidence type="ECO:0000256" key="2">
    <source>
        <dbReference type="ARBA" id="ARBA00007074"/>
    </source>
</evidence>
<feature type="chain" id="PRO_5004638808" evidence="10">
    <location>
        <begin position="24"/>
        <end position="178"/>
    </location>
</feature>
<dbReference type="EMBL" id="BATJ01000001">
    <property type="protein sequence ID" value="GAD65323.1"/>
    <property type="molecule type" value="Genomic_DNA"/>
</dbReference>
<dbReference type="PROSITE" id="PS51935">
    <property type="entry name" value="NLPC_P60"/>
    <property type="match status" value="1"/>
</dbReference>